<dbReference type="SUPFAM" id="SSF55729">
    <property type="entry name" value="Acyl-CoA N-acyltransferases (Nat)"/>
    <property type="match status" value="1"/>
</dbReference>
<organism evidence="2 3">
    <name type="scientific">Phaeodactylum tricornutum (strain CCAP 1055/1)</name>
    <dbReference type="NCBI Taxonomy" id="556484"/>
    <lineage>
        <taxon>Eukaryota</taxon>
        <taxon>Sar</taxon>
        <taxon>Stramenopiles</taxon>
        <taxon>Ochrophyta</taxon>
        <taxon>Bacillariophyta</taxon>
        <taxon>Bacillariophyceae</taxon>
        <taxon>Bacillariophycidae</taxon>
        <taxon>Naviculales</taxon>
        <taxon>Phaeodactylaceae</taxon>
        <taxon>Phaeodactylum</taxon>
    </lineage>
</organism>
<sequence>MIDSREKSHGLSFRAERLDVMNETECLAAAKLIAEAMCFDSAWAYIFGKGNTEALEWLIYRNLWVHKGETIVYRSTARKSKEAKNEIIGTCTISPPAKKMASTWEKIKLGLFKLPFLFGFDSLHRLMEVDSFFQKHSVYARNQQTANLPMYNLHMMAVRKELRGKGYGSKIIKDCLEHQCGDGLPGRNFSVALNTQTDRNVVFYQRLGFTILQSNIFCGGPAEGGFRSTIMEYKPS</sequence>
<protein>
    <recommendedName>
        <fullName evidence="1">N-acetyltransferase domain-containing protein</fullName>
    </recommendedName>
</protein>
<dbReference type="PANTHER" id="PTHR42791:SF1">
    <property type="entry name" value="N-ACETYLTRANSFERASE DOMAIN-CONTAINING PROTEIN"/>
    <property type="match status" value="1"/>
</dbReference>
<dbReference type="KEGG" id="pti:PHATRDRAFT_49635"/>
<dbReference type="Gene3D" id="3.40.630.30">
    <property type="match status" value="1"/>
</dbReference>
<dbReference type="RefSeq" id="XP_002184433.1">
    <property type="nucleotide sequence ID" value="XM_002184397.1"/>
</dbReference>
<dbReference type="Proteomes" id="UP000000759">
    <property type="component" value="Chromosome 23"/>
</dbReference>
<keyword evidence="3" id="KW-1185">Reference proteome</keyword>
<dbReference type="InterPro" id="IPR016181">
    <property type="entry name" value="Acyl_CoA_acyltransferase"/>
</dbReference>
<dbReference type="InterPro" id="IPR000182">
    <property type="entry name" value="GNAT_dom"/>
</dbReference>
<dbReference type="PaxDb" id="2850-Phatr49635"/>
<name>B7GBA6_PHATC</name>
<dbReference type="OrthoDB" id="71043at2759"/>
<dbReference type="PANTHER" id="PTHR42791">
    <property type="entry name" value="GNAT FAMILY ACETYLTRANSFERASE"/>
    <property type="match status" value="1"/>
</dbReference>
<evidence type="ECO:0000259" key="1">
    <source>
        <dbReference type="Pfam" id="PF13508"/>
    </source>
</evidence>
<dbReference type="EMBL" id="CM000625">
    <property type="protein sequence ID" value="EEC44182.1"/>
    <property type="molecule type" value="Genomic_DNA"/>
</dbReference>
<proteinExistence type="predicted"/>
<accession>B7GBA6</accession>
<evidence type="ECO:0000313" key="2">
    <source>
        <dbReference type="EMBL" id="EEC44182.1"/>
    </source>
</evidence>
<evidence type="ECO:0000313" key="3">
    <source>
        <dbReference type="Proteomes" id="UP000000759"/>
    </source>
</evidence>
<dbReference type="GO" id="GO:0016747">
    <property type="term" value="F:acyltransferase activity, transferring groups other than amino-acyl groups"/>
    <property type="evidence" value="ECO:0007669"/>
    <property type="project" value="InterPro"/>
</dbReference>
<gene>
    <name evidence="2" type="ORF">PHATRDRAFT_49635</name>
</gene>
<dbReference type="OMA" id="FRSTIME"/>
<dbReference type="HOGENOM" id="CLU_060131_7_1_1"/>
<dbReference type="GeneID" id="7198291"/>
<feature type="domain" description="N-acetyltransferase" evidence="1">
    <location>
        <begin position="150"/>
        <end position="210"/>
    </location>
</feature>
<reference evidence="3" key="2">
    <citation type="submission" date="2008-08" db="EMBL/GenBank/DDBJ databases">
        <authorList>
            <consortium name="Diatom Consortium"/>
            <person name="Grigoriev I."/>
            <person name="Grimwood J."/>
            <person name="Kuo A."/>
            <person name="Otillar R.P."/>
            <person name="Salamov A."/>
            <person name="Detter J.C."/>
            <person name="Lindquist E."/>
            <person name="Shapiro H."/>
            <person name="Lucas S."/>
            <person name="Glavina del Rio T."/>
            <person name="Pitluck S."/>
            <person name="Rokhsar D."/>
            <person name="Bowler C."/>
        </authorList>
    </citation>
    <scope>GENOME REANNOTATION</scope>
    <source>
        <strain evidence="3">CCAP 1055/1</strain>
    </source>
</reference>
<dbReference type="CDD" id="cd04301">
    <property type="entry name" value="NAT_SF"/>
    <property type="match status" value="1"/>
</dbReference>
<dbReference type="InParanoid" id="B7GBA6"/>
<dbReference type="AlphaFoldDB" id="B7GBA6"/>
<dbReference type="Pfam" id="PF13508">
    <property type="entry name" value="Acetyltransf_7"/>
    <property type="match status" value="1"/>
</dbReference>
<reference evidence="2 3" key="1">
    <citation type="journal article" date="2008" name="Nature">
        <title>The Phaeodactylum genome reveals the evolutionary history of diatom genomes.</title>
        <authorList>
            <person name="Bowler C."/>
            <person name="Allen A.E."/>
            <person name="Badger J.H."/>
            <person name="Grimwood J."/>
            <person name="Jabbari K."/>
            <person name="Kuo A."/>
            <person name="Maheswari U."/>
            <person name="Martens C."/>
            <person name="Maumus F."/>
            <person name="Otillar R.P."/>
            <person name="Rayko E."/>
            <person name="Salamov A."/>
            <person name="Vandepoele K."/>
            <person name="Beszteri B."/>
            <person name="Gruber A."/>
            <person name="Heijde M."/>
            <person name="Katinka M."/>
            <person name="Mock T."/>
            <person name="Valentin K."/>
            <person name="Verret F."/>
            <person name="Berges J.A."/>
            <person name="Brownlee C."/>
            <person name="Cadoret J.P."/>
            <person name="Chiovitti A."/>
            <person name="Choi C.J."/>
            <person name="Coesel S."/>
            <person name="De Martino A."/>
            <person name="Detter J.C."/>
            <person name="Durkin C."/>
            <person name="Falciatore A."/>
            <person name="Fournet J."/>
            <person name="Haruta M."/>
            <person name="Huysman M.J."/>
            <person name="Jenkins B.D."/>
            <person name="Jiroutova K."/>
            <person name="Jorgensen R.E."/>
            <person name="Joubert Y."/>
            <person name="Kaplan A."/>
            <person name="Kroger N."/>
            <person name="Kroth P.G."/>
            <person name="La Roche J."/>
            <person name="Lindquist E."/>
            <person name="Lommer M."/>
            <person name="Martin-Jezequel V."/>
            <person name="Lopez P.J."/>
            <person name="Lucas S."/>
            <person name="Mangogna M."/>
            <person name="McGinnis K."/>
            <person name="Medlin L.K."/>
            <person name="Montsant A."/>
            <person name="Oudot-Le Secq M.P."/>
            <person name="Napoli C."/>
            <person name="Obornik M."/>
            <person name="Parker M.S."/>
            <person name="Petit J.L."/>
            <person name="Porcel B.M."/>
            <person name="Poulsen N."/>
            <person name="Robison M."/>
            <person name="Rychlewski L."/>
            <person name="Rynearson T.A."/>
            <person name="Schmutz J."/>
            <person name="Shapiro H."/>
            <person name="Siaut M."/>
            <person name="Stanley M."/>
            <person name="Sussman M.R."/>
            <person name="Taylor A.R."/>
            <person name="Vardi A."/>
            <person name="von Dassow P."/>
            <person name="Vyverman W."/>
            <person name="Willis A."/>
            <person name="Wyrwicz L.S."/>
            <person name="Rokhsar D.S."/>
            <person name="Weissenbach J."/>
            <person name="Armbrust E.V."/>
            <person name="Green B.R."/>
            <person name="Van de Peer Y."/>
            <person name="Grigoriev I.V."/>
        </authorList>
    </citation>
    <scope>NUCLEOTIDE SEQUENCE [LARGE SCALE GENOMIC DNA]</scope>
    <source>
        <strain evidence="2 3">CCAP 1055/1</strain>
    </source>
</reference>
<dbReference type="InterPro" id="IPR052523">
    <property type="entry name" value="Trichothecene_AcTrans"/>
</dbReference>